<feature type="transmembrane region" description="Helical" evidence="6">
    <location>
        <begin position="94"/>
        <end position="114"/>
    </location>
</feature>
<feature type="transmembrane region" description="Helical" evidence="6">
    <location>
        <begin position="120"/>
        <end position="139"/>
    </location>
</feature>
<evidence type="ECO:0000313" key="9">
    <source>
        <dbReference type="RefSeq" id="XP_034242543.1"/>
    </source>
</evidence>
<feature type="domain" description="CWH43-like N-terminal" evidence="7">
    <location>
        <begin position="6"/>
        <end position="233"/>
    </location>
</feature>
<feature type="transmembrane region" description="Helical" evidence="6">
    <location>
        <begin position="53"/>
        <end position="73"/>
    </location>
</feature>
<comment type="subcellular location">
    <subcellularLocation>
        <location evidence="1">Endomembrane system</location>
        <topology evidence="1">Multi-pass membrane protein</topology>
    </subcellularLocation>
</comment>
<keyword evidence="8" id="KW-1185">Reference proteome</keyword>
<dbReference type="InterPro" id="IPR019402">
    <property type="entry name" value="CWH43_N"/>
</dbReference>
<comment type="similarity">
    <text evidence="2">Belongs to the DRAM/TMEM150 family.</text>
</comment>
<keyword evidence="5 6" id="KW-0472">Membrane</keyword>
<dbReference type="Pfam" id="PF10277">
    <property type="entry name" value="Frag1"/>
    <property type="match status" value="1"/>
</dbReference>
<dbReference type="PANTHER" id="PTHR21324:SF2">
    <property type="entry name" value="EG:22E5.9 PROTEIN"/>
    <property type="match status" value="1"/>
</dbReference>
<evidence type="ECO:0000256" key="6">
    <source>
        <dbReference type="SAM" id="Phobius"/>
    </source>
</evidence>
<dbReference type="GO" id="GO:0012505">
    <property type="term" value="C:endomembrane system"/>
    <property type="evidence" value="ECO:0007669"/>
    <property type="project" value="UniProtKB-SubCell"/>
</dbReference>
<dbReference type="GeneID" id="117646024"/>
<dbReference type="KEGG" id="tpal:117646024"/>
<evidence type="ECO:0000259" key="7">
    <source>
        <dbReference type="Pfam" id="PF10277"/>
    </source>
</evidence>
<evidence type="ECO:0000313" key="8">
    <source>
        <dbReference type="Proteomes" id="UP000515158"/>
    </source>
</evidence>
<evidence type="ECO:0000313" key="10">
    <source>
        <dbReference type="RefSeq" id="XP_034242544.1"/>
    </source>
</evidence>
<dbReference type="Proteomes" id="UP000515158">
    <property type="component" value="Unplaced"/>
</dbReference>
<dbReference type="RefSeq" id="XP_034242544.1">
    <property type="nucleotide sequence ID" value="XM_034386653.1"/>
</dbReference>
<dbReference type="RefSeq" id="XP_034242543.1">
    <property type="nucleotide sequence ID" value="XM_034386652.1"/>
</dbReference>
<reference evidence="9 10" key="1">
    <citation type="submission" date="2025-04" db="UniProtKB">
        <authorList>
            <consortium name="RefSeq"/>
        </authorList>
    </citation>
    <scope>IDENTIFICATION</scope>
    <source>
        <tissue evidence="9 10">Total insect</tissue>
    </source>
</reference>
<feature type="transmembrane region" description="Helical" evidence="6">
    <location>
        <begin position="204"/>
        <end position="229"/>
    </location>
</feature>
<gene>
    <name evidence="9 10" type="primary">LOC117646024</name>
</gene>
<proteinExistence type="inferred from homology"/>
<keyword evidence="4 6" id="KW-1133">Transmembrane helix</keyword>
<evidence type="ECO:0000256" key="1">
    <source>
        <dbReference type="ARBA" id="ARBA00004127"/>
    </source>
</evidence>
<dbReference type="AlphaFoldDB" id="A0A6P8ZNL1"/>
<name>A0A6P8ZNL1_THRPL</name>
<dbReference type="PANTHER" id="PTHR21324">
    <property type="entry name" value="FASTING-INDUCIBLE INTEGRAL MEMBRANE PROTEIN TM6P1-RELATED"/>
    <property type="match status" value="1"/>
</dbReference>
<evidence type="ECO:0000256" key="3">
    <source>
        <dbReference type="ARBA" id="ARBA00022692"/>
    </source>
</evidence>
<evidence type="ECO:0000256" key="2">
    <source>
        <dbReference type="ARBA" id="ARBA00006565"/>
    </source>
</evidence>
<organism evidence="10">
    <name type="scientific">Thrips palmi</name>
    <name type="common">Melon thrips</name>
    <dbReference type="NCBI Taxonomy" id="161013"/>
    <lineage>
        <taxon>Eukaryota</taxon>
        <taxon>Metazoa</taxon>
        <taxon>Ecdysozoa</taxon>
        <taxon>Arthropoda</taxon>
        <taxon>Hexapoda</taxon>
        <taxon>Insecta</taxon>
        <taxon>Pterygota</taxon>
        <taxon>Neoptera</taxon>
        <taxon>Paraneoptera</taxon>
        <taxon>Thysanoptera</taxon>
        <taxon>Terebrantia</taxon>
        <taxon>Thripoidea</taxon>
        <taxon>Thripidae</taxon>
        <taxon>Thrips</taxon>
    </lineage>
</organism>
<accession>A0A6P8ZNL1</accession>
<dbReference type="OrthoDB" id="191706at2759"/>
<dbReference type="InterPro" id="IPR050911">
    <property type="entry name" value="DRAM/TMEM150_Autophagy_Mod"/>
</dbReference>
<feature type="transmembrane region" description="Helical" evidence="6">
    <location>
        <begin position="159"/>
        <end position="184"/>
    </location>
</feature>
<protein>
    <submittedName>
        <fullName evidence="9 10">DNA damage-regulated autophagy modulator protein 2 isoform X1</fullName>
    </submittedName>
</protein>
<evidence type="ECO:0000256" key="5">
    <source>
        <dbReference type="ARBA" id="ARBA00023136"/>
    </source>
</evidence>
<keyword evidence="3 6" id="KW-0812">Transmembrane</keyword>
<evidence type="ECO:0000256" key="4">
    <source>
        <dbReference type="ARBA" id="ARBA00022989"/>
    </source>
</evidence>
<sequence length="259" mass="28575">MGVTNFTMLLTILVITLLLTITVSYGVSVKLGHVPLAFPYISETGNTQPESCIFSFGMNIASFLYAVAVYLRYRELVHFRAMSPESRISVPWNRFGLWLGSLSALGLCVVANFQVGKVPVPHYLGAMCCFVGGSAYFALQTWFSKRMCPQVSTKQMVVLRTALTVMSAVALVVCVASALVAIPQFDGNMHWTDQVDWRPEHKGYALHCVSTAAEWLVALLFVGSIVTYIPEMRAVSLSPPTFRILLLESVTTTKVAEKY</sequence>